<evidence type="ECO:0000313" key="2">
    <source>
        <dbReference type="Proteomes" id="UP001056635"/>
    </source>
</evidence>
<accession>A0ABY4R7W2</accession>
<organism evidence="1 2">
    <name type="scientific">Mixta hanseatica</name>
    <dbReference type="NCBI Taxonomy" id="2872648"/>
    <lineage>
        <taxon>Bacteria</taxon>
        <taxon>Pseudomonadati</taxon>
        <taxon>Pseudomonadota</taxon>
        <taxon>Gammaproteobacteria</taxon>
        <taxon>Enterobacterales</taxon>
        <taxon>Erwiniaceae</taxon>
        <taxon>Mixta</taxon>
    </lineage>
</organism>
<reference evidence="1" key="1">
    <citation type="submission" date="2021-09" db="EMBL/GenBank/DDBJ databases">
        <title>First case of bloodstream infection caused by Mixta hanseatica sp. nov., a member of the Erwiniaceae family.</title>
        <authorList>
            <person name="Both A."/>
            <person name="Huang J."/>
            <person name="Wenzel P."/>
            <person name="Aepfelbacher M."/>
            <person name="Rohde H."/>
            <person name="Christner M."/>
            <person name="Hentschke M."/>
        </authorList>
    </citation>
    <scope>NUCLEOTIDE SEQUENCE</scope>
    <source>
        <strain evidence="1">X22927</strain>
    </source>
</reference>
<proteinExistence type="predicted"/>
<sequence>MSKIREKRSRALKTCLENVPGKEGNQGSQYRLAIASSLSNRNGVILLA</sequence>
<keyword evidence="2" id="KW-1185">Reference proteome</keyword>
<protein>
    <submittedName>
        <fullName evidence="1">Uncharacterized protein</fullName>
    </submittedName>
</protein>
<evidence type="ECO:0000313" key="1">
    <source>
        <dbReference type="EMBL" id="UQY43925.1"/>
    </source>
</evidence>
<name>A0ABY4R7W2_9GAMM</name>
<dbReference type="Proteomes" id="UP001056635">
    <property type="component" value="Chromosome"/>
</dbReference>
<dbReference type="RefSeq" id="WP_249892578.1">
    <property type="nucleotide sequence ID" value="NZ_CP082904.1"/>
</dbReference>
<gene>
    <name evidence="1" type="ORF">K6958_19140</name>
</gene>
<dbReference type="EMBL" id="CP082904">
    <property type="protein sequence ID" value="UQY43925.1"/>
    <property type="molecule type" value="Genomic_DNA"/>
</dbReference>